<dbReference type="GO" id="GO:0030127">
    <property type="term" value="C:COPII vesicle coat"/>
    <property type="evidence" value="ECO:0007669"/>
    <property type="project" value="TreeGrafter"/>
</dbReference>
<accession>A0A095A377</accession>
<keyword evidence="5" id="KW-0677">Repeat</keyword>
<evidence type="ECO:0000256" key="5">
    <source>
        <dbReference type="ARBA" id="ARBA00022737"/>
    </source>
</evidence>
<gene>
    <name evidence="11" type="ORF">MS3_09768</name>
</gene>
<dbReference type="InterPro" id="IPR001680">
    <property type="entry name" value="WD40_rpt"/>
</dbReference>
<dbReference type="STRING" id="6185.A0A095A377"/>
<comment type="similarity">
    <text evidence="2">Belongs to the WD repeat SEC31 family.</text>
</comment>
<evidence type="ECO:0000256" key="9">
    <source>
        <dbReference type="PROSITE-ProRule" id="PRU00221"/>
    </source>
</evidence>
<evidence type="ECO:0000256" key="8">
    <source>
        <dbReference type="ARBA" id="ARBA00022927"/>
    </source>
</evidence>
<dbReference type="AlphaFoldDB" id="A0A095A377"/>
<feature type="region of interest" description="Disordered" evidence="10">
    <location>
        <begin position="490"/>
        <end position="530"/>
    </location>
</feature>
<dbReference type="Gene3D" id="2.130.10.10">
    <property type="entry name" value="YVTN repeat-like/Quinoprotein amine dehydrogenase"/>
    <property type="match status" value="1"/>
</dbReference>
<reference evidence="11" key="1">
    <citation type="journal article" date="2012" name="Nat. Genet.">
        <title>Whole-genome sequence of Schistosoma haematobium.</title>
        <authorList>
            <person name="Young N.D."/>
            <person name="Jex A.R."/>
            <person name="Li B."/>
            <person name="Liu S."/>
            <person name="Yang L."/>
            <person name="Xiong Z."/>
            <person name="Li Y."/>
            <person name="Cantacessi C."/>
            <person name="Hall R.S."/>
            <person name="Xu X."/>
            <person name="Chen F."/>
            <person name="Wu X."/>
            <person name="Zerlotini A."/>
            <person name="Oliveira G."/>
            <person name="Hofmann A."/>
            <person name="Zhang G."/>
            <person name="Fang X."/>
            <person name="Kang Y."/>
            <person name="Campbell B.E."/>
            <person name="Loukas A."/>
            <person name="Ranganathan S."/>
            <person name="Rollinson D."/>
            <person name="Rinaldi G."/>
            <person name="Brindley P.J."/>
            <person name="Yang H."/>
            <person name="Wang J."/>
            <person name="Wang J."/>
            <person name="Gasser R.B."/>
        </authorList>
    </citation>
    <scope>NUCLEOTIDE SEQUENCE [LARGE SCALE GENOMIC DNA]</scope>
</reference>
<comment type="subcellular location">
    <subcellularLocation>
        <location evidence="1">Endoplasmic reticulum</location>
    </subcellularLocation>
</comment>
<keyword evidence="6" id="KW-0256">Endoplasmic reticulum</keyword>
<proteinExistence type="inferred from homology"/>
<evidence type="ECO:0000256" key="10">
    <source>
        <dbReference type="SAM" id="MobiDB-lite"/>
    </source>
</evidence>
<dbReference type="GO" id="GO:0007029">
    <property type="term" value="P:endoplasmic reticulum organization"/>
    <property type="evidence" value="ECO:0007669"/>
    <property type="project" value="TreeGrafter"/>
</dbReference>
<dbReference type="PANTHER" id="PTHR13923">
    <property type="entry name" value="SEC31-RELATED PROTEIN"/>
    <property type="match status" value="1"/>
</dbReference>
<keyword evidence="7" id="KW-0931">ER-Golgi transport</keyword>
<dbReference type="InterPro" id="IPR040251">
    <property type="entry name" value="SEC31-like"/>
</dbReference>
<evidence type="ECO:0000256" key="4">
    <source>
        <dbReference type="ARBA" id="ARBA00022574"/>
    </source>
</evidence>
<evidence type="ECO:0000256" key="6">
    <source>
        <dbReference type="ARBA" id="ARBA00022824"/>
    </source>
</evidence>
<evidence type="ECO:0000313" key="11">
    <source>
        <dbReference type="EMBL" id="KGB41262.1"/>
    </source>
</evidence>
<evidence type="ECO:0000256" key="2">
    <source>
        <dbReference type="ARBA" id="ARBA00009358"/>
    </source>
</evidence>
<dbReference type="SMART" id="SM00320">
    <property type="entry name" value="WD40"/>
    <property type="match status" value="3"/>
</dbReference>
<keyword evidence="4 9" id="KW-0853">WD repeat</keyword>
<evidence type="ECO:0000256" key="1">
    <source>
        <dbReference type="ARBA" id="ARBA00004240"/>
    </source>
</evidence>
<evidence type="ECO:0000256" key="3">
    <source>
        <dbReference type="ARBA" id="ARBA00022448"/>
    </source>
</evidence>
<dbReference type="PROSITE" id="PS50082">
    <property type="entry name" value="WD_REPEATS_2"/>
    <property type="match status" value="1"/>
</dbReference>
<name>A0A095A377_SCHHA</name>
<sequence>MKVKELEKFAHSAWSPLSCNRTYLATVTAENDREATDSNINTSMTSPTLDIYEFNVKENNLSMQMNISLQIKQKATSLLWTAPINNDHLDIGLLIIGSMSGSLYLYDSQKLISMSQNRTSSQITTNTIHKPYHINTIDTIIENNENDNSIMSSCQQLSSIYITENNMSNYLYTSRENIHNNVVRSLDFNRFQTNLFASASNDEEIFIWDVGKMEHPMSPGSKIQPLENVNQVAWNPRVQHILCSTSIGRCVIWDLRKSGPVLQLTKTMCQVSSLSSSYDFILVAIPEPIFIGRLEGLDDQELVNPLLCFNTLPTNASIQWIPNHPNLICVTQSDGWITVYNLLSGINKQIEQINIERYNKQCILARNSLNLRNSHKVAEVFHNEQLLMDYNNTDNTDNNNNNNDNLQSDSLYPVFMNDPNVNSIDKEQINSGSDQLLLDNPNSMDSVNLSLLQPMPLLRVAPCWLKRPCGVHFAFGGRLVTFSSLTNLQSKRTRTNSSMSNSKRTDPNSRSSDIGSIEQNSTVGTVPDQNHLNSTEVQSYYVFIKCIDAFQLEPSSSPTVQLHSSVNSNTNGSDDQWKNSIQDIIECLISVLDCPNDYLSTVCENAKALFKPMLSSNNNNPALTNDQGHLDLWNVIQARLDKSTPVKSSLSNLLGYSKQDFQGFNESTPSQLLNALKYALVTNDIQTIIQLCLHPKFSSLSLPNLSTLSIFAIMLTDLHRSKQIELYEDVKLKLYQSLNEISLNNHIIHDPILNSIIMLFNCVLLHTNWLNIIENWPLSDWKTILTALINHLWDQDIELLRKLCSIFAKRLLDNTTNDNNNTNITSFESGLAACICCIIGDDLDHLTESLLLLFLFRLSSSTGINHCTNKSSQLLIHLAIWLIETRFDHHHNNNDNNGSNEQISLLALNLLTKTLSIVELYSQTMNNLIDLRHRIWCNLSMEQQQQQKQQILSNELSQQFLCPYPHIQCHCGLSKANSSTEIQSSLFIKTTNTNHYQPQQPVNYPSLSNQTMQCTYQSKINQNQFYEQKNLDSFNYPTFSSSSTNCLSFNDSVVGVQTSISGQNKSTFNFSPPISSHNADVLPSLTSPVPSTIISSSSSSSSNIYSPLGLPPVNSINQSNLSSARQFPPVVAPPLLDANYNNNNNNRNYPVMNHHYVQPPNNNLLGTDSVSGNR</sequence>
<dbReference type="SUPFAM" id="SSF50978">
    <property type="entry name" value="WD40 repeat-like"/>
    <property type="match status" value="1"/>
</dbReference>
<dbReference type="GO" id="GO:0090110">
    <property type="term" value="P:COPII-coated vesicle cargo loading"/>
    <property type="evidence" value="ECO:0007669"/>
    <property type="project" value="TreeGrafter"/>
</dbReference>
<keyword evidence="8" id="KW-0653">Protein transport</keyword>
<dbReference type="GO" id="GO:0005198">
    <property type="term" value="F:structural molecule activity"/>
    <property type="evidence" value="ECO:0007669"/>
    <property type="project" value="TreeGrafter"/>
</dbReference>
<evidence type="ECO:0000256" key="7">
    <source>
        <dbReference type="ARBA" id="ARBA00022892"/>
    </source>
</evidence>
<keyword evidence="3" id="KW-0813">Transport</keyword>
<protein>
    <submittedName>
        <fullName evidence="11">Protein transport protein Sec31A</fullName>
    </submittedName>
</protein>
<dbReference type="PANTHER" id="PTHR13923:SF11">
    <property type="entry name" value="SECRETORY 31, ISOFORM D"/>
    <property type="match status" value="1"/>
</dbReference>
<dbReference type="InterPro" id="IPR036322">
    <property type="entry name" value="WD40_repeat_dom_sf"/>
</dbReference>
<dbReference type="Gene3D" id="1.25.40.1030">
    <property type="match status" value="2"/>
</dbReference>
<dbReference type="EMBL" id="KL251792">
    <property type="protein sequence ID" value="KGB41262.1"/>
    <property type="molecule type" value="Genomic_DNA"/>
</dbReference>
<dbReference type="GO" id="GO:0070971">
    <property type="term" value="C:endoplasmic reticulum exit site"/>
    <property type="evidence" value="ECO:0007669"/>
    <property type="project" value="TreeGrafter"/>
</dbReference>
<dbReference type="InterPro" id="IPR015943">
    <property type="entry name" value="WD40/YVTN_repeat-like_dom_sf"/>
</dbReference>
<dbReference type="GO" id="GO:0015031">
    <property type="term" value="P:protein transport"/>
    <property type="evidence" value="ECO:0007669"/>
    <property type="project" value="UniProtKB-KW"/>
</dbReference>
<organism evidence="11">
    <name type="scientific">Schistosoma haematobium</name>
    <name type="common">Blood fluke</name>
    <dbReference type="NCBI Taxonomy" id="6185"/>
    <lineage>
        <taxon>Eukaryota</taxon>
        <taxon>Metazoa</taxon>
        <taxon>Spiralia</taxon>
        <taxon>Lophotrochozoa</taxon>
        <taxon>Platyhelminthes</taxon>
        <taxon>Trematoda</taxon>
        <taxon>Digenea</taxon>
        <taxon>Strigeidida</taxon>
        <taxon>Schistosomatoidea</taxon>
        <taxon>Schistosomatidae</taxon>
        <taxon>Schistosoma</taxon>
    </lineage>
</organism>
<feature type="repeat" description="WD" evidence="9">
    <location>
        <begin position="176"/>
        <end position="218"/>
    </location>
</feature>